<dbReference type="InterPro" id="IPR029044">
    <property type="entry name" value="Nucleotide-diphossugar_trans"/>
</dbReference>
<name>A0A1F8F460_9BACT</name>
<organism evidence="1 2">
    <name type="scientific">Candidatus Yanofskybacteria bacterium RIFCSPHIGHO2_02_FULL_39_10</name>
    <dbReference type="NCBI Taxonomy" id="1802674"/>
    <lineage>
        <taxon>Bacteria</taxon>
        <taxon>Candidatus Yanofskyibacteriota</taxon>
    </lineage>
</organism>
<evidence type="ECO:0008006" key="3">
    <source>
        <dbReference type="Google" id="ProtNLM"/>
    </source>
</evidence>
<reference evidence="1 2" key="1">
    <citation type="journal article" date="2016" name="Nat. Commun.">
        <title>Thousands of microbial genomes shed light on interconnected biogeochemical processes in an aquifer system.</title>
        <authorList>
            <person name="Anantharaman K."/>
            <person name="Brown C.T."/>
            <person name="Hug L.A."/>
            <person name="Sharon I."/>
            <person name="Castelle C.J."/>
            <person name="Probst A.J."/>
            <person name="Thomas B.C."/>
            <person name="Singh A."/>
            <person name="Wilkins M.J."/>
            <person name="Karaoz U."/>
            <person name="Brodie E.L."/>
            <person name="Williams K.H."/>
            <person name="Hubbard S.S."/>
            <person name="Banfield J.F."/>
        </authorList>
    </citation>
    <scope>NUCLEOTIDE SEQUENCE [LARGE SCALE GENOMIC DNA]</scope>
</reference>
<protein>
    <recommendedName>
        <fullName evidence="3">Glycosyl transferase</fullName>
    </recommendedName>
</protein>
<accession>A0A1F8F460</accession>
<dbReference type="AlphaFoldDB" id="A0A1F8F460"/>
<evidence type="ECO:0000313" key="2">
    <source>
        <dbReference type="Proteomes" id="UP000178908"/>
    </source>
</evidence>
<evidence type="ECO:0000313" key="1">
    <source>
        <dbReference type="EMBL" id="OGN07927.1"/>
    </source>
</evidence>
<gene>
    <name evidence="1" type="ORF">A3C61_03400</name>
</gene>
<dbReference type="EMBL" id="MGJO01000061">
    <property type="protein sequence ID" value="OGN07927.1"/>
    <property type="molecule type" value="Genomic_DNA"/>
</dbReference>
<proteinExistence type="predicted"/>
<dbReference type="Gene3D" id="3.90.550.10">
    <property type="entry name" value="Spore Coat Polysaccharide Biosynthesis Protein SpsA, Chain A"/>
    <property type="match status" value="1"/>
</dbReference>
<sequence length="313" mass="36910">MPKFFRRIKTELFYLKRLLEEGYGPSYWWPYVKNRFFGNYLFTYLPRYDYVADPDLELHTICSRHGQGLWMFAWMLSSFIFHSKLRPVVVIHDDGTIDKATEKLIQSKFPNTKVMFRDETTKRILEMPGIPEIIKKSRLECHFFLDKLVNPAVFSKAKKIIVSDSDILFYKSPTELIDFLNGSSGCDAVMQRQLGDTIEFDLMMDDFYTEKYKLKDNPVAMLNGGYLAVNMDKLSIDQLAECLEHTKMPFTDYFIEMRSWACLISQMNFKFLPPDRYAIKGFLNDGMAMKHYTSPRRYEMFAYGIDMAKKSMR</sequence>
<dbReference type="SUPFAM" id="SSF53448">
    <property type="entry name" value="Nucleotide-diphospho-sugar transferases"/>
    <property type="match status" value="1"/>
</dbReference>
<dbReference type="Proteomes" id="UP000178908">
    <property type="component" value="Unassembled WGS sequence"/>
</dbReference>
<comment type="caution">
    <text evidence="1">The sequence shown here is derived from an EMBL/GenBank/DDBJ whole genome shotgun (WGS) entry which is preliminary data.</text>
</comment>